<dbReference type="Gene3D" id="1.20.58.1930">
    <property type="match status" value="1"/>
</dbReference>
<dbReference type="EMBL" id="KI927388">
    <property type="protein sequence ID" value="ETW52574.1"/>
    <property type="molecule type" value="Genomic_DNA"/>
</dbReference>
<evidence type="ECO:0000256" key="1">
    <source>
        <dbReference type="SAM" id="Coils"/>
    </source>
</evidence>
<name>W4IS60_PLAFP</name>
<dbReference type="GO" id="GO:0016020">
    <property type="term" value="C:membrane"/>
    <property type="evidence" value="ECO:0007669"/>
    <property type="project" value="InterPro"/>
</dbReference>
<feature type="region of interest" description="Disordered" evidence="2">
    <location>
        <begin position="749"/>
        <end position="768"/>
    </location>
</feature>
<keyword evidence="1" id="KW-0175">Coiled coil</keyword>
<feature type="compositionally biased region" description="Polar residues" evidence="2">
    <location>
        <begin position="1216"/>
        <end position="1225"/>
    </location>
</feature>
<dbReference type="FunFam" id="1.10.1900.40:FF:000005">
    <property type="entry name" value="Erythrocyte membrane protein 1, PfEMP1"/>
    <property type="match status" value="1"/>
</dbReference>
<reference evidence="9 10" key="1">
    <citation type="submission" date="2013-02" db="EMBL/GenBank/DDBJ databases">
        <title>The Genome Annotation of Plasmodium falciparum Palo Alto/Uganda.</title>
        <authorList>
            <consortium name="The Broad Institute Genome Sequencing Platform"/>
            <consortium name="The Broad Institute Genome Sequencing Center for Infectious Disease"/>
            <person name="Neafsey D."/>
            <person name="Hoffman S."/>
            <person name="Volkman S."/>
            <person name="Rosenthal P."/>
            <person name="Walker B."/>
            <person name="Young S.K."/>
            <person name="Zeng Q."/>
            <person name="Gargeya S."/>
            <person name="Fitzgerald M."/>
            <person name="Haas B."/>
            <person name="Abouelleil A."/>
            <person name="Allen A.W."/>
            <person name="Alvarado L."/>
            <person name="Arachchi H.M."/>
            <person name="Berlin A.M."/>
            <person name="Chapman S.B."/>
            <person name="Gainer-Dewar J."/>
            <person name="Goldberg J."/>
            <person name="Griggs A."/>
            <person name="Gujja S."/>
            <person name="Hansen M."/>
            <person name="Howarth C."/>
            <person name="Imamovic A."/>
            <person name="Ireland A."/>
            <person name="Larimer J."/>
            <person name="McCowan C."/>
            <person name="Murphy C."/>
            <person name="Pearson M."/>
            <person name="Poon T.W."/>
            <person name="Priest M."/>
            <person name="Roberts A."/>
            <person name="Saif S."/>
            <person name="Shea T."/>
            <person name="Sisk P."/>
            <person name="Sykes S."/>
            <person name="Wortman J."/>
            <person name="Nusbaum C."/>
            <person name="Birren B."/>
        </authorList>
    </citation>
    <scope>NUCLEOTIDE SEQUENCE [LARGE SCALE GENOMIC DNA]</scope>
    <source>
        <strain evidence="9 10">Palo Alto/Uganda</strain>
    </source>
</reference>
<feature type="region of interest" description="Disordered" evidence="2">
    <location>
        <begin position="1202"/>
        <end position="1225"/>
    </location>
</feature>
<dbReference type="Pfam" id="PF15447">
    <property type="entry name" value="NTS"/>
    <property type="match status" value="1"/>
</dbReference>
<feature type="compositionally biased region" description="Basic and acidic residues" evidence="2">
    <location>
        <begin position="788"/>
        <end position="800"/>
    </location>
</feature>
<feature type="region of interest" description="Disordered" evidence="2">
    <location>
        <begin position="1884"/>
        <end position="1934"/>
    </location>
</feature>
<feature type="region of interest" description="Disordered" evidence="2">
    <location>
        <begin position="1688"/>
        <end position="1746"/>
    </location>
</feature>
<evidence type="ECO:0000313" key="10">
    <source>
        <dbReference type="Proteomes" id="UP000019103"/>
    </source>
</evidence>
<feature type="region of interest" description="Disordered" evidence="2">
    <location>
        <begin position="1021"/>
        <end position="1043"/>
    </location>
</feature>
<feature type="region of interest" description="Disordered" evidence="2">
    <location>
        <begin position="905"/>
        <end position="935"/>
    </location>
</feature>
<dbReference type="SUPFAM" id="SSF140924">
    <property type="entry name" value="Duffy binding domain-like"/>
    <property type="match status" value="4"/>
</dbReference>
<dbReference type="Pfam" id="PF18562">
    <property type="entry name" value="CIDR1_gamma"/>
    <property type="match status" value="1"/>
</dbReference>
<feature type="region of interest" description="Disordered" evidence="2">
    <location>
        <begin position="948"/>
        <end position="979"/>
    </location>
</feature>
<evidence type="ECO:0000256" key="2">
    <source>
        <dbReference type="SAM" id="MobiDB-lite"/>
    </source>
</evidence>
<evidence type="ECO:0000259" key="7">
    <source>
        <dbReference type="Pfam" id="PF18562"/>
    </source>
</evidence>
<dbReference type="Proteomes" id="UP000019103">
    <property type="component" value="Unassembled WGS sequence"/>
</dbReference>
<feature type="domain" description="Duffy-binding-like" evidence="3">
    <location>
        <begin position="1501"/>
        <end position="1640"/>
    </location>
</feature>
<protein>
    <recommendedName>
        <fullName evidence="11">Erythrocyte membrane protein 1, PfEMP1</fullName>
    </recommendedName>
</protein>
<dbReference type="FunFam" id="1.20.1310.20:FF:000001">
    <property type="entry name" value="Erythrocyte membrane protein 1, PfEMP1"/>
    <property type="match status" value="1"/>
</dbReference>
<dbReference type="Gene3D" id="1.10.1900.40">
    <property type="entry name" value="Acidic terminal segments, variant surface antigen of PfEMP1"/>
    <property type="match status" value="2"/>
</dbReference>
<dbReference type="FunFam" id="1.20.58.830:FF:000003">
    <property type="entry name" value="Erythrocyte membrane protein 1, PfEMP1"/>
    <property type="match status" value="1"/>
</dbReference>
<feature type="domain" description="Cysteine-rich interdomain region 1 gamma" evidence="7">
    <location>
        <begin position="1434"/>
        <end position="1485"/>
    </location>
</feature>
<feature type="coiled-coil region" evidence="1">
    <location>
        <begin position="2087"/>
        <end position="2114"/>
    </location>
</feature>
<sequence length="2226" mass="252226">MEPQGGPRGGTQDKDAKNMFDRIGKEVHEQVKTEAEQRSNGELKGLLTSATFSGVETAGFSEPCGLIKDKRHELLGARGDPCGTGKNAKNEDVKRFSDTLGGQCTYNRIKDSENNTAGACAPYRRLYLCNKNLETISNYDSNAKHDLLLDVCMAAKYEGDLIKTHYTEHQLTNEGTSSQLCTVLARSFADIGDIIRGKDLYLGNPQESAQRIILENNLKKIFGKIHGGLTNSALQDRYKKDEEDKNFFQLREDWWTANRETVWKAITCNDDNKLANAQYFRTTCSDGRSGAQARNKCRCNDDQVPTYFDYVPQYLRWFEEWAEDFCRKKKKKLEKLEQQCRGKDESGNDKYCSGNGYDCTKTIYKKGRIVVGYECTSCSVWCRMYEKWIDNQKLEFLKQRKKYTKEITGGASGRTRQKRSSSGSDGNKYDGYESKFYDILKNKGGYNNVDNFLEILSKEDVCTKITEDDEKINFKTVDNRFNKNINNKGTFYHSEYCQPCPGCGVKRNGSGWIEKSGGTCTRKKRYKILDDKNFNGIDVLSFGDKRNEIKQKIDTFCNKTSDSSGDCGGTNIDSSLCEKWKCYESQYVQKDKKEDEDDDDDADPNYVQNAGGLCILKNEKNVSGNNSSNEPAEFQKTFNEFFYFWIVRFLNDSMYWRGKVNSCINNPKRKKCRNGCNKDCDCFERWIKKKKEEWGKIVQHFNTQKNLPMDHVLILKFVLKLEDLFNNIKSGYGDVKELKGIKNMLKEEEEKNKEEAEVGASAGENKNTSIDKLLDHELNDANKCLKTHKDDCKQPQDTDVGRSLNHDTTTAGKGPPLAGSEDDDDEEDDEDEDEGDNLQEDAEEVVEETVEDTEGTGDTTEDNNVEKVCQIVGNALTNNDNLNAACTLKYGGNNSRLGWKCIPSGDNTTTEPAGRVARSPPESGSNSDNNGAICVPPRRRRLYVKKLHDWAKKQSSQESGETTKSQSQETSDQKTPSEKLRTAFIQSAAIETFFLWHKFKEQWRLQKAAEKARQNELLFGAAQAPQQPLSNSDDSPQSQLLSGKIPPDFLRQMFYTLGDYRDILVRGGDVNSGSGSEKEGDSSSNNNIVGLASGSDKKSRDEMEVIQKQIEEYIKSLKQAASVPNPQRPGQQQQNSSLTRETLWDKIAEPIWNGMICALTYKEDTDSGPKGKPPTQDPTVKSALLDGEGKPKKEEYQYLTAKLEDESGAKPKPTEDTTQPPTLKQFTSRPTYFRYLEEWGENFCKERKKRLDQIYKECKVGQGRGNGKVCSGYGEDCETNLHHKYDILPSLECPDCGKYCSSYKKWIEKKKMEYEKQSNEFTKQKDKCIKESKDAKPNNNDNGFSATIENLSDAVAFLNSLKNGSCSKNDDESGKGKIDFKNEGEAFGHENYCDPCSEFKIDCEKGNCKGEEKNKCDGKKTIEAKEIENMKKNTKEVTMLVSDKSKNESQNGLEDCISSGIFKGIKENKWTCGNVCGYEVCIPENGNGRENQNKIITIRGLVAHWVQNFLEDYNKIKHKISQCMKNGNGSKCTNDCPNKCNCATEWIGKKRAEWETIRGRFNEQYKDDPDYNVKSVLETLQPQTDVKKATGREKISDFESSCHCNGAANSEKENGKKRDVVVCLIEKLEKEAKKCEENHKPSGEETETACQTPNTLPDDEDLLLEEENENHVKAPKICPPVEEKKETVVEEEKCEAAAPPPKETAPPSEETNQNPEEKPEAKPPAQAPDVAPPAPPAAPRPPRRQTPQIVENPLLRPALATSTLAWSVGIGFAAFTYFYLKKKTKSSVANLFQILEIPKGDYDIPTLKSSNRYIPYASDRYKGKTYIYMEGDSSVDDDKYMFLSDTTDVTSSSESEYEELDINDIYPYKSPKYKTLIEVVLEPSGNNTTASGNNTTASGNNTTASGNNTTASGKNTPSDTQNDIPNNDTPSNKFTDNEWNTLKDEFISNMLQNQPNDVPNDYKSRDIPLNTQPNTLYFDKPEEKPFITSIHDRNLYSGEEYSYDINMVNTMDDIPINRDNNPYSGIDLINDTLSGNKHIDIYDELLKRKENELFGTNHPKHTNTHNVTKSSNSDSIMNQLDLFHRWLDRHRDMCEKLKNDNERLAKLKEEWENETHSGNTHPSDSNKTLNTDVSIQIHMDNPKPINEFTNMDTILDDLEKYNEPYYDVQDDIYYDVNDDKASEDHINMDHNKMDNNNSDVPTNVQIEMNVINNQELLQNEYPISHM</sequence>
<dbReference type="InterPro" id="IPR008602">
    <property type="entry name" value="Duffy-antigen-binding"/>
</dbReference>
<evidence type="ECO:0000259" key="8">
    <source>
        <dbReference type="Pfam" id="PF22672"/>
    </source>
</evidence>
<feature type="domain" description="Duffy-binding-like" evidence="3">
    <location>
        <begin position="641"/>
        <end position="792"/>
    </location>
</feature>
<evidence type="ECO:0008006" key="11">
    <source>
        <dbReference type="Google" id="ProtNLM"/>
    </source>
</evidence>
<feature type="region of interest" description="Disordered" evidence="2">
    <location>
        <begin position="1118"/>
        <end position="1139"/>
    </location>
</feature>
<dbReference type="InterPro" id="IPR029210">
    <property type="entry name" value="PfEMP1_NTS"/>
</dbReference>
<dbReference type="InterPro" id="IPR042202">
    <property type="entry name" value="Duffy-ag-bd_sf"/>
</dbReference>
<proteinExistence type="predicted"/>
<dbReference type="Pfam" id="PF22672">
    <property type="entry name" value="DBL_C"/>
    <property type="match status" value="2"/>
</dbReference>
<dbReference type="InterPro" id="IPR054595">
    <property type="entry name" value="DBL_C"/>
</dbReference>
<dbReference type="OMA" id="SCINNPK"/>
<dbReference type="InterPro" id="IPR041480">
    <property type="entry name" value="CIDR1_gamma"/>
</dbReference>
<dbReference type="Gene3D" id="1.20.58.830">
    <property type="match status" value="3"/>
</dbReference>
<feature type="region of interest" description="Disordered" evidence="2">
    <location>
        <begin position="788"/>
        <end position="864"/>
    </location>
</feature>
<dbReference type="Pfam" id="PF15445">
    <property type="entry name" value="ATS"/>
    <property type="match status" value="1"/>
</dbReference>
<feature type="compositionally biased region" description="Basic and acidic residues" evidence="2">
    <location>
        <begin position="1202"/>
        <end position="1215"/>
    </location>
</feature>
<evidence type="ECO:0000313" key="9">
    <source>
        <dbReference type="EMBL" id="ETW52574.1"/>
    </source>
</evidence>
<dbReference type="Pfam" id="PF03011">
    <property type="entry name" value="PFEMP"/>
    <property type="match status" value="2"/>
</dbReference>
<feature type="domain" description="Duffy-antigen binding" evidence="4">
    <location>
        <begin position="933"/>
        <end position="1181"/>
    </location>
</feature>
<reference evidence="9 10" key="2">
    <citation type="submission" date="2013-02" db="EMBL/GenBank/DDBJ databases">
        <title>The Genome Sequence of Plasmodium falciparum Palo Alto/Uganda.</title>
        <authorList>
            <consortium name="The Broad Institute Genome Sequencing Platform"/>
            <consortium name="The Broad Institute Genome Sequencing Center for Infectious Disease"/>
            <person name="Neafsey D."/>
            <person name="Cheeseman I."/>
            <person name="Volkman S."/>
            <person name="Adams J."/>
            <person name="Walker B."/>
            <person name="Young S.K."/>
            <person name="Zeng Q."/>
            <person name="Gargeya S."/>
            <person name="Fitzgerald M."/>
            <person name="Haas B."/>
            <person name="Abouelleil A."/>
            <person name="Alvarado L."/>
            <person name="Arachchi H.M."/>
            <person name="Berlin A.M."/>
            <person name="Chapman S.B."/>
            <person name="Dewar J."/>
            <person name="Goldberg J."/>
            <person name="Griggs A."/>
            <person name="Gujja S."/>
            <person name="Hansen M."/>
            <person name="Howarth C."/>
            <person name="Imamovic A."/>
            <person name="Larimer J."/>
            <person name="McCowan C."/>
            <person name="Murphy C."/>
            <person name="Neiman D."/>
            <person name="Pearson M."/>
            <person name="Priest M."/>
            <person name="Roberts A."/>
            <person name="Saif S."/>
            <person name="Shea T."/>
            <person name="Sisk P."/>
            <person name="Sykes S."/>
            <person name="Wortman J."/>
            <person name="Nusbaum C."/>
            <person name="Birren B."/>
        </authorList>
    </citation>
    <scope>NUCLEOTIDE SEQUENCE [LARGE SCALE GENOMIC DNA]</scope>
    <source>
        <strain evidence="9 10">Palo Alto/Uganda</strain>
    </source>
</reference>
<feature type="region of interest" description="Disordered" evidence="2">
    <location>
        <begin position="1164"/>
        <end position="1188"/>
    </location>
</feature>
<feature type="domain" description="Duffy-binding-like" evidence="8">
    <location>
        <begin position="320"/>
        <end position="483"/>
    </location>
</feature>
<feature type="compositionally biased region" description="Polar residues" evidence="2">
    <location>
        <begin position="1024"/>
        <end position="1041"/>
    </location>
</feature>
<feature type="compositionally biased region" description="Polar residues" evidence="2">
    <location>
        <begin position="953"/>
        <end position="970"/>
    </location>
</feature>
<accession>W4IS60</accession>
<dbReference type="FunFam" id="1.20.58.830:FF:000001">
    <property type="entry name" value="Erythrocyte membrane protein 1, PfEMP1"/>
    <property type="match status" value="1"/>
</dbReference>
<feature type="domain" description="Duffy-antigen binding" evidence="4">
    <location>
        <begin position="118"/>
        <end position="316"/>
    </location>
</feature>
<feature type="domain" description="Plasmodium falciparum erythrocyte membrane protein 1 acidic terminal segment" evidence="5">
    <location>
        <begin position="1763"/>
        <end position="2225"/>
    </location>
</feature>
<feature type="domain" description="Plasmodium falciparum erythrocyte membrane protein-1 N-terminal segment" evidence="6">
    <location>
        <begin position="15"/>
        <end position="51"/>
    </location>
</feature>
<evidence type="ECO:0000259" key="5">
    <source>
        <dbReference type="Pfam" id="PF15445"/>
    </source>
</evidence>
<dbReference type="OrthoDB" id="378902at2759"/>
<feature type="compositionally biased region" description="Pro residues" evidence="2">
    <location>
        <begin position="1730"/>
        <end position="1740"/>
    </location>
</feature>
<dbReference type="FunFam" id="1.20.58.1930:FF:000001">
    <property type="entry name" value="Erythrocyte membrane protein 1, PfEMP1"/>
    <property type="match status" value="1"/>
</dbReference>
<evidence type="ECO:0000259" key="3">
    <source>
        <dbReference type="Pfam" id="PF03011"/>
    </source>
</evidence>
<feature type="compositionally biased region" description="Low complexity" evidence="2">
    <location>
        <begin position="1705"/>
        <end position="1714"/>
    </location>
</feature>
<feature type="compositionally biased region" description="Low complexity" evidence="2">
    <location>
        <begin position="1884"/>
        <end position="1913"/>
    </location>
</feature>
<feature type="region of interest" description="Disordered" evidence="2">
    <location>
        <begin position="1071"/>
        <end position="1102"/>
    </location>
</feature>
<feature type="compositionally biased region" description="Polar residues" evidence="2">
    <location>
        <begin position="1914"/>
        <end position="1934"/>
    </location>
</feature>
<evidence type="ECO:0000259" key="4">
    <source>
        <dbReference type="Pfam" id="PF05424"/>
    </source>
</evidence>
<dbReference type="GO" id="GO:0046789">
    <property type="term" value="F:host cell surface receptor binding"/>
    <property type="evidence" value="ECO:0007669"/>
    <property type="project" value="InterPro"/>
</dbReference>
<feature type="compositionally biased region" description="Basic and acidic residues" evidence="2">
    <location>
        <begin position="1634"/>
        <end position="1643"/>
    </location>
</feature>
<feature type="compositionally biased region" description="Low complexity" evidence="2">
    <location>
        <begin position="1124"/>
        <end position="1135"/>
    </location>
</feature>
<feature type="domain" description="Duffy-binding-like" evidence="8">
    <location>
        <begin position="1238"/>
        <end position="1390"/>
    </location>
</feature>
<dbReference type="InterPro" id="IPR044932">
    <property type="entry name" value="PfEMP1_ATS_sf"/>
</dbReference>
<dbReference type="Gene3D" id="1.20.1310.20">
    <property type="entry name" value="Duffy-antigen binding domain"/>
    <property type="match status" value="2"/>
</dbReference>
<feature type="region of interest" description="Disordered" evidence="2">
    <location>
        <begin position="408"/>
        <end position="427"/>
    </location>
</feature>
<dbReference type="FunFam" id="1.10.1900.40:FF:000001">
    <property type="entry name" value="Erythrocyte membrane protein 1"/>
    <property type="match status" value="1"/>
</dbReference>
<dbReference type="InterPro" id="IPR029211">
    <property type="entry name" value="PfEMP1_ATS"/>
</dbReference>
<feature type="region of interest" description="Disordered" evidence="2">
    <location>
        <begin position="1634"/>
        <end position="1658"/>
    </location>
</feature>
<organism evidence="9 10">
    <name type="scientific">Plasmodium falciparum (isolate Palo Alto / Uganda)</name>
    <dbReference type="NCBI Taxonomy" id="57270"/>
    <lineage>
        <taxon>Eukaryota</taxon>
        <taxon>Sar</taxon>
        <taxon>Alveolata</taxon>
        <taxon>Apicomplexa</taxon>
        <taxon>Aconoidasida</taxon>
        <taxon>Haemosporida</taxon>
        <taxon>Plasmodiidae</taxon>
        <taxon>Plasmodium</taxon>
        <taxon>Plasmodium (Laverania)</taxon>
    </lineage>
</organism>
<feature type="compositionally biased region" description="Acidic residues" evidence="2">
    <location>
        <begin position="820"/>
        <end position="863"/>
    </location>
</feature>
<evidence type="ECO:0000259" key="6">
    <source>
        <dbReference type="Pfam" id="PF15447"/>
    </source>
</evidence>
<dbReference type="Pfam" id="PF05424">
    <property type="entry name" value="Duffy_binding"/>
    <property type="match status" value="2"/>
</dbReference>
<gene>
    <name evidence="9" type="ORF">PFUGPA_05580</name>
</gene>
<dbReference type="InterPro" id="IPR004258">
    <property type="entry name" value="DBL"/>
</dbReference>